<dbReference type="InterPro" id="IPR003462">
    <property type="entry name" value="ODC_Mu_crystall"/>
</dbReference>
<dbReference type="GO" id="GO:0005737">
    <property type="term" value="C:cytoplasm"/>
    <property type="evidence" value="ECO:0007669"/>
    <property type="project" value="TreeGrafter"/>
</dbReference>
<gene>
    <name evidence="1" type="ORF">FLL46_07610</name>
</gene>
<organism evidence="1 2">
    <name type="scientific">Aliikangiella coralliicola</name>
    <dbReference type="NCBI Taxonomy" id="2592383"/>
    <lineage>
        <taxon>Bacteria</taxon>
        <taxon>Pseudomonadati</taxon>
        <taxon>Pseudomonadota</taxon>
        <taxon>Gammaproteobacteria</taxon>
        <taxon>Oceanospirillales</taxon>
        <taxon>Pleioneaceae</taxon>
        <taxon>Aliikangiella</taxon>
    </lineage>
</organism>
<evidence type="ECO:0000313" key="2">
    <source>
        <dbReference type="Proteomes" id="UP000315439"/>
    </source>
</evidence>
<dbReference type="Proteomes" id="UP000315439">
    <property type="component" value="Unassembled WGS sequence"/>
</dbReference>
<evidence type="ECO:0000313" key="1">
    <source>
        <dbReference type="EMBL" id="TQV88381.1"/>
    </source>
</evidence>
<keyword evidence="2" id="KW-1185">Reference proteome</keyword>
<dbReference type="PANTHER" id="PTHR13812:SF19">
    <property type="entry name" value="KETIMINE REDUCTASE MU-CRYSTALLIN"/>
    <property type="match status" value="1"/>
</dbReference>
<dbReference type="AlphaFoldDB" id="A0A545UFY1"/>
<dbReference type="Gene3D" id="3.40.50.720">
    <property type="entry name" value="NAD(P)-binding Rossmann-like Domain"/>
    <property type="match status" value="1"/>
</dbReference>
<dbReference type="SUPFAM" id="SSF51735">
    <property type="entry name" value="NAD(P)-binding Rossmann-fold domains"/>
    <property type="match status" value="1"/>
</dbReference>
<reference evidence="1 2" key="1">
    <citation type="submission" date="2019-07" db="EMBL/GenBank/DDBJ databases">
        <title>Draft genome for Aliikangiella sp. M105.</title>
        <authorList>
            <person name="Wang G."/>
        </authorList>
    </citation>
    <scope>NUCLEOTIDE SEQUENCE [LARGE SCALE GENOMIC DNA]</scope>
    <source>
        <strain evidence="1 2">M105</strain>
    </source>
</reference>
<dbReference type="RefSeq" id="WP_142892889.1">
    <property type="nucleotide sequence ID" value="NZ_ML660162.1"/>
</dbReference>
<comment type="caution">
    <text evidence="1">The sequence shown here is derived from an EMBL/GenBank/DDBJ whole genome shotgun (WGS) entry which is preliminary data.</text>
</comment>
<dbReference type="Pfam" id="PF02423">
    <property type="entry name" value="OCD_Mu_crystall"/>
    <property type="match status" value="1"/>
</dbReference>
<dbReference type="PIRSF" id="PIRSF001439">
    <property type="entry name" value="CryM"/>
    <property type="match status" value="1"/>
</dbReference>
<dbReference type="OrthoDB" id="9809203at2"/>
<dbReference type="InterPro" id="IPR036291">
    <property type="entry name" value="NAD(P)-bd_dom_sf"/>
</dbReference>
<accession>A0A545UFY1</accession>
<sequence length="313" mass="33615">MKILHRTEIEKILSSLDPIPKIEEGFVQYSKGLATVPPVGELLMEKGEVHIKYGCIRADEYYVVKVASGFYQNDALGLPSSNGLMLLFSQQTGQLACALLDEGFLTDIRTAIAGAIAAKHLAPANITAIGIVGTGIQARLQALYLKKVTTCRQLIVWGRSAEKTGDYQQDMQREGFEVSIADSIDELAQSANFIVTTTPSTTPLINVSQVRQGTHITAVGSDTPEKQELASDILARANLVVADSISQCQQRGEIYQALKAGSIQGEKVVELGNVIAAGQGRADEQQITIADLTGVAVQDIKIAEAVYLASEKK</sequence>
<dbReference type="Gene3D" id="3.30.1780.10">
    <property type="entry name" value="ornithine cyclodeaminase, domain 1"/>
    <property type="match status" value="1"/>
</dbReference>
<dbReference type="EMBL" id="VIKS01000004">
    <property type="protein sequence ID" value="TQV88381.1"/>
    <property type="molecule type" value="Genomic_DNA"/>
</dbReference>
<name>A0A545UFY1_9GAMM</name>
<dbReference type="PANTHER" id="PTHR13812">
    <property type="entry name" value="KETIMINE REDUCTASE MU-CRYSTALLIN"/>
    <property type="match status" value="1"/>
</dbReference>
<proteinExistence type="predicted"/>
<dbReference type="InterPro" id="IPR023401">
    <property type="entry name" value="ODC_N"/>
</dbReference>
<protein>
    <submittedName>
        <fullName evidence="1">Ornithine cyclodeaminase family protein</fullName>
    </submittedName>
</protein>